<name>A0ABR2BA01_9ROSI</name>
<comment type="caution">
    <text evidence="1">The sequence shown here is derived from an EMBL/GenBank/DDBJ whole genome shotgun (WGS) entry which is preliminary data.</text>
</comment>
<evidence type="ECO:0000313" key="1">
    <source>
        <dbReference type="EMBL" id="KAK8503943.1"/>
    </source>
</evidence>
<dbReference type="Proteomes" id="UP001472677">
    <property type="component" value="Unassembled WGS sequence"/>
</dbReference>
<keyword evidence="2" id="KW-1185">Reference proteome</keyword>
<evidence type="ECO:0008006" key="3">
    <source>
        <dbReference type="Google" id="ProtNLM"/>
    </source>
</evidence>
<sequence>MWSSLLWQWQAYSEPEQSGNNGGHRHKRRFLGISVLDAELWEAYYGLLYAWESVQIQHTKCNQNTVVDALVKSTNVESLEPILYTTPPSWLNALLLGEVNHH</sequence>
<protein>
    <recommendedName>
        <fullName evidence="3">RNase H type-1 domain-containing protein</fullName>
    </recommendedName>
</protein>
<dbReference type="EMBL" id="JBBPBM010000147">
    <property type="protein sequence ID" value="KAK8503943.1"/>
    <property type="molecule type" value="Genomic_DNA"/>
</dbReference>
<gene>
    <name evidence="1" type="ORF">V6N12_019111</name>
</gene>
<reference evidence="1 2" key="1">
    <citation type="journal article" date="2024" name="G3 (Bethesda)">
        <title>Genome assembly of Hibiscus sabdariffa L. provides insights into metabolisms of medicinal natural products.</title>
        <authorList>
            <person name="Kim T."/>
        </authorList>
    </citation>
    <scope>NUCLEOTIDE SEQUENCE [LARGE SCALE GENOMIC DNA]</scope>
    <source>
        <strain evidence="1">TK-2024</strain>
        <tissue evidence="1">Old leaves</tissue>
    </source>
</reference>
<organism evidence="1 2">
    <name type="scientific">Hibiscus sabdariffa</name>
    <name type="common">roselle</name>
    <dbReference type="NCBI Taxonomy" id="183260"/>
    <lineage>
        <taxon>Eukaryota</taxon>
        <taxon>Viridiplantae</taxon>
        <taxon>Streptophyta</taxon>
        <taxon>Embryophyta</taxon>
        <taxon>Tracheophyta</taxon>
        <taxon>Spermatophyta</taxon>
        <taxon>Magnoliopsida</taxon>
        <taxon>eudicotyledons</taxon>
        <taxon>Gunneridae</taxon>
        <taxon>Pentapetalae</taxon>
        <taxon>rosids</taxon>
        <taxon>malvids</taxon>
        <taxon>Malvales</taxon>
        <taxon>Malvaceae</taxon>
        <taxon>Malvoideae</taxon>
        <taxon>Hibiscus</taxon>
    </lineage>
</organism>
<accession>A0ABR2BA01</accession>
<proteinExistence type="predicted"/>
<evidence type="ECO:0000313" key="2">
    <source>
        <dbReference type="Proteomes" id="UP001472677"/>
    </source>
</evidence>